<comment type="caution">
    <text evidence="2">The sequence shown here is derived from an EMBL/GenBank/DDBJ whole genome shotgun (WGS) entry which is preliminary data.</text>
</comment>
<evidence type="ECO:0000313" key="4">
    <source>
        <dbReference type="EMBL" id="TIC63523.1"/>
    </source>
</evidence>
<evidence type="ECO:0000313" key="5">
    <source>
        <dbReference type="Proteomes" id="UP000305362"/>
    </source>
</evidence>
<protein>
    <recommendedName>
        <fullName evidence="8">WW domain-containing protein</fullName>
    </recommendedName>
</protein>
<dbReference type="Gene3D" id="2.20.70.10">
    <property type="match status" value="1"/>
</dbReference>
<dbReference type="CDD" id="cd00201">
    <property type="entry name" value="WW"/>
    <property type="match status" value="1"/>
</dbReference>
<evidence type="ECO:0000313" key="2">
    <source>
        <dbReference type="EMBL" id="TIB77399.1"/>
    </source>
</evidence>
<evidence type="ECO:0000313" key="3">
    <source>
        <dbReference type="EMBL" id="TIC60997.1"/>
    </source>
</evidence>
<dbReference type="Proteomes" id="UP000305362">
    <property type="component" value="Unassembled WGS sequence"/>
</dbReference>
<dbReference type="InterPro" id="IPR036020">
    <property type="entry name" value="WW_dom_sf"/>
</dbReference>
<dbReference type="AlphaFoldDB" id="A0A4V4N333"/>
<evidence type="ECO:0008006" key="8">
    <source>
        <dbReference type="Google" id="ProtNLM"/>
    </source>
</evidence>
<gene>
    <name evidence="4" type="ORF">E3Q02_02977</name>
    <name evidence="3" type="ORF">E3Q03_02881</name>
    <name evidence="2" type="ORF">E3Q22_03114</name>
</gene>
<organism evidence="2 7">
    <name type="scientific">Wallemia mellicola</name>
    <dbReference type="NCBI Taxonomy" id="1708541"/>
    <lineage>
        <taxon>Eukaryota</taxon>
        <taxon>Fungi</taxon>
        <taxon>Dikarya</taxon>
        <taxon>Basidiomycota</taxon>
        <taxon>Wallemiomycotina</taxon>
        <taxon>Wallemiomycetes</taxon>
        <taxon>Wallemiales</taxon>
        <taxon>Wallemiaceae</taxon>
        <taxon>Wallemia</taxon>
    </lineage>
</organism>
<name>A0A4V4N333_9BASI</name>
<reference evidence="5 6" key="1">
    <citation type="submission" date="2019-03" db="EMBL/GenBank/DDBJ databases">
        <title>Sequencing 25 genomes of Wallemia mellicola.</title>
        <authorList>
            <person name="Gostincar C."/>
        </authorList>
    </citation>
    <scope>NUCLEOTIDE SEQUENCE [LARGE SCALE GENOMIC DNA]</scope>
    <source>
        <strain evidence="4 6">EXF-1274</strain>
        <strain evidence="3 5">EXF-1277</strain>
        <strain evidence="2 7">EXF-6152</strain>
    </source>
</reference>
<dbReference type="Proteomes" id="UP000309601">
    <property type="component" value="Unassembled WGS sequence"/>
</dbReference>
<evidence type="ECO:0000256" key="1">
    <source>
        <dbReference type="SAM" id="MobiDB-lite"/>
    </source>
</evidence>
<dbReference type="OrthoDB" id="2367685at2759"/>
<accession>A0A4V4N333</accession>
<dbReference type="SUPFAM" id="SSF51045">
    <property type="entry name" value="WW domain"/>
    <property type="match status" value="1"/>
</dbReference>
<dbReference type="EMBL" id="SPRW01000035">
    <property type="protein sequence ID" value="TIC63523.1"/>
    <property type="molecule type" value="Genomic_DNA"/>
</dbReference>
<dbReference type="EMBL" id="SPRV01000033">
    <property type="protein sequence ID" value="TIC60997.1"/>
    <property type="molecule type" value="Genomic_DNA"/>
</dbReference>
<feature type="region of interest" description="Disordered" evidence="1">
    <location>
        <begin position="49"/>
        <end position="73"/>
    </location>
</feature>
<evidence type="ECO:0000313" key="6">
    <source>
        <dbReference type="Proteomes" id="UP000309601"/>
    </source>
</evidence>
<proteinExistence type="predicted"/>
<evidence type="ECO:0000313" key="7">
    <source>
        <dbReference type="Proteomes" id="UP000310685"/>
    </source>
</evidence>
<dbReference type="EMBL" id="SPRC01000035">
    <property type="protein sequence ID" value="TIB77399.1"/>
    <property type="molecule type" value="Genomic_DNA"/>
</dbReference>
<dbReference type="InterPro" id="IPR001202">
    <property type="entry name" value="WW_dom"/>
</dbReference>
<feature type="compositionally biased region" description="Low complexity" evidence="1">
    <location>
        <begin position="49"/>
        <end position="59"/>
    </location>
</feature>
<dbReference type="Proteomes" id="UP000310685">
    <property type="component" value="Unassembled WGS sequence"/>
</dbReference>
<sequence>MSHEEIPLPLGWIREFDPNHQTYFYVDTQQTPAHVTWDDPRLNPLYNNLLPSQSSNSQPFTKADSPPTKQQVSDQFEVTRNWFEQLTDDAATPQSSNCVKDLAAGSLGVLALSAVAFKQSNVNNLQNNRTRGAGWGSGLSN</sequence>